<evidence type="ECO:0000313" key="3">
    <source>
        <dbReference type="EMBL" id="ATI15869.1"/>
    </source>
</evidence>
<dbReference type="InterPro" id="IPR048494">
    <property type="entry name" value="Dit-like_N"/>
</dbReference>
<sequence length="238" mass="26256">MAANTPEQHVQAVYKAEQDINSTKNTNNSASTVKGENGFCILASVYNSASDQYIQNYQAIVFDAVPNIGVKRQADVTSYPVENGANVSDHVQVKNNTFSLSGMITETPVRLMRDMLYSAGVNGTRISQAITYLDKIFDERQPIILITEHKVYENVILKGISYEYQTEYAMQFDLEFEQVRLVSYGETNAIALKTQPNKNTGVKNKTNATGSKPDADLNKRAGQATGTEHLSNDSPDGK</sequence>
<dbReference type="Proteomes" id="UP000230824">
    <property type="component" value="Segment"/>
</dbReference>
<feature type="region of interest" description="Disordered" evidence="1">
    <location>
        <begin position="195"/>
        <end position="238"/>
    </location>
</feature>
<feature type="domain" description="Dit-like phage tail protein N-terminal" evidence="2">
    <location>
        <begin position="62"/>
        <end position="187"/>
    </location>
</feature>
<evidence type="ECO:0000259" key="2">
    <source>
        <dbReference type="Pfam" id="PF21821"/>
    </source>
</evidence>
<feature type="compositionally biased region" description="Polar residues" evidence="1">
    <location>
        <begin position="224"/>
        <end position="238"/>
    </location>
</feature>
<dbReference type="GeneID" id="62611839"/>
<dbReference type="RefSeq" id="YP_009984495.1">
    <property type="nucleotide sequence ID" value="NC_052652.1"/>
</dbReference>
<name>A0A291LAA9_9CAUD</name>
<evidence type="ECO:0000256" key="1">
    <source>
        <dbReference type="SAM" id="MobiDB-lite"/>
    </source>
</evidence>
<feature type="compositionally biased region" description="Polar residues" evidence="1">
    <location>
        <begin position="195"/>
        <end position="210"/>
    </location>
</feature>
<dbReference type="EMBL" id="MF805809">
    <property type="protein sequence ID" value="ATI15869.1"/>
    <property type="molecule type" value="Genomic_DNA"/>
</dbReference>
<reference evidence="3 4" key="1">
    <citation type="submission" date="2017-09" db="EMBL/GenBank/DDBJ databases">
        <title>Phage vB_EcoM_PHB05 against multidrug-resistant shiga toxin-producing Escherichia.</title>
        <authorList>
            <person name="Chen Y."/>
            <person name="Song J."/>
            <person name="Wu B."/>
        </authorList>
    </citation>
    <scope>NUCLEOTIDE SEQUENCE [LARGE SCALE GENOMIC DNA]</scope>
    <source>
        <strain evidence="3">Wastewater</strain>
    </source>
</reference>
<protein>
    <recommendedName>
        <fullName evidence="2">Dit-like phage tail protein N-terminal domain-containing protein</fullName>
    </recommendedName>
</protein>
<dbReference type="Pfam" id="PF21821">
    <property type="entry name" value="Dit_like"/>
    <property type="match status" value="1"/>
</dbReference>
<proteinExistence type="predicted"/>
<keyword evidence="4" id="KW-1185">Reference proteome</keyword>
<accession>A0A291LAA9</accession>
<organism evidence="3 4">
    <name type="scientific">Escherichia phage vB_EcoM_PHB05</name>
    <dbReference type="NCBI Taxonomy" id="2041347"/>
    <lineage>
        <taxon>Viruses</taxon>
        <taxon>Duplodnaviria</taxon>
        <taxon>Heunggongvirae</taxon>
        <taxon>Uroviricota</taxon>
        <taxon>Caudoviricetes</taxon>
        <taxon>Stephanstirmvirinae</taxon>
        <taxon>Justusliebigvirus</taxon>
        <taxon>Justusliebigvirus PHB05</taxon>
    </lineage>
</organism>
<evidence type="ECO:0000313" key="4">
    <source>
        <dbReference type="Proteomes" id="UP000230824"/>
    </source>
</evidence>
<dbReference type="KEGG" id="vg:62611839"/>